<dbReference type="SMART" id="SM00913">
    <property type="entry name" value="IBN_N"/>
    <property type="match status" value="1"/>
</dbReference>
<dbReference type="Gene3D" id="1.25.10.10">
    <property type="entry name" value="Leucine-rich Repeat Variant"/>
    <property type="match status" value="1"/>
</dbReference>
<protein>
    <recommendedName>
        <fullName evidence="8">Importin N-terminal domain-containing protein</fullName>
    </recommendedName>
</protein>
<organism evidence="9 10">
    <name type="scientific">Hermetia illucens</name>
    <name type="common">Black soldier fly</name>
    <dbReference type="NCBI Taxonomy" id="343691"/>
    <lineage>
        <taxon>Eukaryota</taxon>
        <taxon>Metazoa</taxon>
        <taxon>Ecdysozoa</taxon>
        <taxon>Arthropoda</taxon>
        <taxon>Hexapoda</taxon>
        <taxon>Insecta</taxon>
        <taxon>Pterygota</taxon>
        <taxon>Neoptera</taxon>
        <taxon>Endopterygota</taxon>
        <taxon>Diptera</taxon>
        <taxon>Brachycera</taxon>
        <taxon>Stratiomyomorpha</taxon>
        <taxon>Stratiomyidae</taxon>
        <taxon>Hermetiinae</taxon>
        <taxon>Hermetia</taxon>
    </lineage>
</organism>
<proteinExistence type="inferred from homology"/>
<evidence type="ECO:0000259" key="8">
    <source>
        <dbReference type="SMART" id="SM00913"/>
    </source>
</evidence>
<keyword evidence="7" id="KW-0539">Nucleus</keyword>
<dbReference type="GO" id="GO:0005049">
    <property type="term" value="F:nuclear export signal receptor activity"/>
    <property type="evidence" value="ECO:0007669"/>
    <property type="project" value="InterPro"/>
</dbReference>
<comment type="similarity">
    <text evidence="3">Belongs to the exportin family.</text>
</comment>
<dbReference type="InterPro" id="IPR057947">
    <property type="entry name" value="TPR_XPO7/RBP17"/>
</dbReference>
<evidence type="ECO:0000256" key="4">
    <source>
        <dbReference type="ARBA" id="ARBA00022448"/>
    </source>
</evidence>
<dbReference type="InterPro" id="IPR016024">
    <property type="entry name" value="ARM-type_fold"/>
</dbReference>
<dbReference type="InterPro" id="IPR044189">
    <property type="entry name" value="XPO4/7-like"/>
</dbReference>
<evidence type="ECO:0000256" key="6">
    <source>
        <dbReference type="ARBA" id="ARBA00022927"/>
    </source>
</evidence>
<keyword evidence="5" id="KW-0963">Cytoplasm</keyword>
<feature type="domain" description="Importin N-terminal" evidence="8">
    <location>
        <begin position="25"/>
        <end position="87"/>
    </location>
</feature>
<evidence type="ECO:0000256" key="7">
    <source>
        <dbReference type="ARBA" id="ARBA00023242"/>
    </source>
</evidence>
<dbReference type="FunFam" id="1.25.10.10:FF:000042">
    <property type="entry name" value="exportin-7 isoform X1"/>
    <property type="match status" value="1"/>
</dbReference>
<keyword evidence="10" id="KW-1185">Reference proteome</keyword>
<accession>A0A7R8UZC7</accession>
<evidence type="ECO:0000256" key="2">
    <source>
        <dbReference type="ARBA" id="ARBA00004496"/>
    </source>
</evidence>
<dbReference type="GO" id="GO:0005643">
    <property type="term" value="C:nuclear pore"/>
    <property type="evidence" value="ECO:0007669"/>
    <property type="project" value="TreeGrafter"/>
</dbReference>
<dbReference type="Proteomes" id="UP000594454">
    <property type="component" value="Chromosome 5"/>
</dbReference>
<sequence length="1093" mass="125416">MEIQQLEILCKQLYESTDPVVRSEAEKACVSFLNSPDALPKCQMLLDRADSSYAQMLATTTLTKLIPGLSLEQRIDIRSYILNYLATRPNLQNFVIQGLVTLLAKITKFGWLDVYKQQNVFRNIVEDVKKFLQGSVEHCTIGVQILSQLVMEMNSFAEQDIHLSFSKNRKIASSFRDIHLYDIFLLSCSLLITARENNKNLNFMDEAQQNLISHILRLTKNCLSFDFIGSSTDESTDDMSSVQIPATWRPAFLDTNTLKLFFDLYENLPGRLASLALGCLVQMTSVRRSLFSNNERTKFLTVLVSGVKNILENLQGLSDADNYHEFCRLLARLKSNYQLGELIQVDCYPEAIQLIAKFTVQSLQMWQFAPNSVHYLLSLWQRMVASVPYVKAAEPHLLDTYTPEVTKAYITSRLESVRVIVREDLEDPLDDLGMIQQQLEQLSVIERCEYEKTCTLLVQLFDQTARSYQELIQNPASNAMEIKIHELQLTWLVYIIGSAIGGRLSFSANEEQDIMDGELVIRVLQLMNLTDSRLPQIACEKLELAILSFLEQVRKIHINEQIQKAKVYKRLSEVLGLNDEQMLLSVINRKIITNLKFWGRSEQIITKTLCLLNDLSLSYSCIRKLAKLEEIQFMLNNHTGEHFSFLSTNTSLSEMRCRSMFYTSLGRVLMIELGEDEERFYTFMAPLTTQFQSIASKLMDESSFPTEETKKAVIGLARDLRGLAYALNSKNPYSMFFDWIYPDFTPVLIRAVALWAHDPSVTTPILKLFAELVNCRSQRLQGNVSSPNGILLFRESSKLICTYGNRILLLDVPREQHYAMRLKGISICFLMLKHALSGNYVNFGVFQLYGDDTLDNVLNITAKMILSIPQNHLLEYPKLSTSYYLLLDCLAQDHITFIASLEPRAFLYILESISKGLTALDTAVCTSCCSALDHIVSYIFKQLQIKVSTFPNKKLRHGVFMENTQFLNMVEMHSEILQGILSTLLNLVMSEDCRNQWSMSRPLLVLILLYEDYFGSLKESVIRAQPIEKQEFMVQWFNGLMEGIERNLTVKNRERFTQNLSMFRRDITNSLKSSNYNTENSYQYPEQNYSVSV</sequence>
<gene>
    <name evidence="9" type="ORF">HERILL_LOCUS12329</name>
</gene>
<evidence type="ECO:0000256" key="1">
    <source>
        <dbReference type="ARBA" id="ARBA00004123"/>
    </source>
</evidence>
<dbReference type="FunCoup" id="A0A7R8UZC7">
    <property type="interactions" value="2894"/>
</dbReference>
<name>A0A7R8UZC7_HERIL</name>
<dbReference type="GO" id="GO:0005737">
    <property type="term" value="C:cytoplasm"/>
    <property type="evidence" value="ECO:0007669"/>
    <property type="project" value="UniProtKB-SubCell"/>
</dbReference>
<dbReference type="Pfam" id="PF25795">
    <property type="entry name" value="TPR_XPO7"/>
    <property type="match status" value="1"/>
</dbReference>
<dbReference type="SUPFAM" id="SSF48371">
    <property type="entry name" value="ARM repeat"/>
    <property type="match status" value="1"/>
</dbReference>
<comment type="subcellular location">
    <subcellularLocation>
        <location evidence="2">Cytoplasm</location>
    </subcellularLocation>
    <subcellularLocation>
        <location evidence="1">Nucleus</location>
    </subcellularLocation>
</comment>
<dbReference type="PANTHER" id="PTHR12596:SF2">
    <property type="entry name" value="EXPORTIN-7 ISOFORM X1"/>
    <property type="match status" value="1"/>
</dbReference>
<dbReference type="GO" id="GO:0006611">
    <property type="term" value="P:protein export from nucleus"/>
    <property type="evidence" value="ECO:0007669"/>
    <property type="project" value="TreeGrafter"/>
</dbReference>
<dbReference type="InterPro" id="IPR001494">
    <property type="entry name" value="Importin-beta_N"/>
</dbReference>
<dbReference type="Pfam" id="PF03810">
    <property type="entry name" value="IBN_N"/>
    <property type="match status" value="1"/>
</dbReference>
<keyword evidence="6" id="KW-0653">Protein transport</keyword>
<evidence type="ECO:0000256" key="3">
    <source>
        <dbReference type="ARBA" id="ARBA00009466"/>
    </source>
</evidence>
<evidence type="ECO:0000313" key="10">
    <source>
        <dbReference type="Proteomes" id="UP000594454"/>
    </source>
</evidence>
<dbReference type="InParanoid" id="A0A7R8UZC7"/>
<evidence type="ECO:0000256" key="5">
    <source>
        <dbReference type="ARBA" id="ARBA00022490"/>
    </source>
</evidence>
<dbReference type="OrthoDB" id="244158at2759"/>
<reference evidence="9 10" key="1">
    <citation type="submission" date="2020-11" db="EMBL/GenBank/DDBJ databases">
        <authorList>
            <person name="Wallbank WR R."/>
            <person name="Pardo Diaz C."/>
            <person name="Kozak K."/>
            <person name="Martin S."/>
            <person name="Jiggins C."/>
            <person name="Moest M."/>
            <person name="Warren A I."/>
            <person name="Generalovic N T."/>
            <person name="Byers J.R.P. K."/>
            <person name="Montejo-Kovacevich G."/>
            <person name="Yen C E."/>
        </authorList>
    </citation>
    <scope>NUCLEOTIDE SEQUENCE [LARGE SCALE GENOMIC DNA]</scope>
</reference>
<dbReference type="AlphaFoldDB" id="A0A7R8UZC7"/>
<dbReference type="InterPro" id="IPR011989">
    <property type="entry name" value="ARM-like"/>
</dbReference>
<dbReference type="EMBL" id="LR899013">
    <property type="protein sequence ID" value="CAD7089802.1"/>
    <property type="molecule type" value="Genomic_DNA"/>
</dbReference>
<dbReference type="GO" id="GO:0031267">
    <property type="term" value="F:small GTPase binding"/>
    <property type="evidence" value="ECO:0007669"/>
    <property type="project" value="InterPro"/>
</dbReference>
<dbReference type="OMA" id="DCFHELC"/>
<evidence type="ECO:0000313" key="9">
    <source>
        <dbReference type="EMBL" id="CAD7089802.1"/>
    </source>
</evidence>
<dbReference type="PANTHER" id="PTHR12596">
    <property type="entry name" value="EXPORTIN 4,7-RELATED"/>
    <property type="match status" value="1"/>
</dbReference>
<keyword evidence="4" id="KW-0813">Transport</keyword>